<evidence type="ECO:0000313" key="8">
    <source>
        <dbReference type="EMBL" id="UYU65565.1"/>
    </source>
</evidence>
<protein>
    <submittedName>
        <fullName evidence="3">Lipoprotein</fullName>
    </submittedName>
</protein>
<dbReference type="AlphaFoldDB" id="A0A139JRU0"/>
<evidence type="ECO:0000313" key="3">
    <source>
        <dbReference type="EMBL" id="CUP62751.1"/>
    </source>
</evidence>
<dbReference type="Proteomes" id="UP001200544">
    <property type="component" value="Unassembled WGS sequence"/>
</dbReference>
<evidence type="ECO:0000313" key="10">
    <source>
        <dbReference type="Proteomes" id="UP000095576"/>
    </source>
</evidence>
<reference evidence="12 13" key="3">
    <citation type="journal article" date="2019" name="Nat. Med.">
        <title>A library of human gut bacterial isolates paired with longitudinal multiomics data enables mechanistic microbiome research.</title>
        <authorList>
            <person name="Poyet M."/>
            <person name="Groussin M."/>
            <person name="Gibbons S.M."/>
            <person name="Avila-Pacheco J."/>
            <person name="Jiang X."/>
            <person name="Kearney S.M."/>
            <person name="Perrotta A.R."/>
            <person name="Berdy B."/>
            <person name="Zhao S."/>
            <person name="Lieberman T.D."/>
            <person name="Swanson P.K."/>
            <person name="Smith M."/>
            <person name="Roesemann S."/>
            <person name="Alexander J.E."/>
            <person name="Rich S.A."/>
            <person name="Livny J."/>
            <person name="Vlamakis H."/>
            <person name="Clish C."/>
            <person name="Bullock K."/>
            <person name="Deik A."/>
            <person name="Scott J."/>
            <person name="Pierce K.A."/>
            <person name="Xavier R.J."/>
            <person name="Alm E.J."/>
        </authorList>
    </citation>
    <scope>NUCLEOTIDE SEQUENCE [LARGE SCALE GENOMIC DNA]</scope>
    <source>
        <strain evidence="5 13">BIOML-A156</strain>
        <strain evidence="4 12">BIOML-A160</strain>
    </source>
</reference>
<evidence type="ECO:0000256" key="1">
    <source>
        <dbReference type="SAM" id="SignalP"/>
    </source>
</evidence>
<evidence type="ECO:0000313" key="11">
    <source>
        <dbReference type="Proteomes" id="UP000283616"/>
    </source>
</evidence>
<proteinExistence type="predicted"/>
<organism evidence="4 12">
    <name type="scientific">Bacteroides thetaiotaomicron</name>
    <dbReference type="NCBI Taxonomy" id="818"/>
    <lineage>
        <taxon>Bacteria</taxon>
        <taxon>Pseudomonadati</taxon>
        <taxon>Bacteroidota</taxon>
        <taxon>Bacteroidia</taxon>
        <taxon>Bacteroidales</taxon>
        <taxon>Bacteroidaceae</taxon>
        <taxon>Bacteroides</taxon>
    </lineage>
</organism>
<feature type="signal peptide" evidence="1">
    <location>
        <begin position="1"/>
        <end position="26"/>
    </location>
</feature>
<evidence type="ECO:0000313" key="15">
    <source>
        <dbReference type="Proteomes" id="UP001156218"/>
    </source>
</evidence>
<feature type="chain" id="PRO_5014530632" evidence="1">
    <location>
        <begin position="27"/>
        <end position="277"/>
    </location>
</feature>
<dbReference type="Proteomes" id="UP001156218">
    <property type="component" value="Chromosome"/>
</dbReference>
<dbReference type="EMBL" id="AP022660">
    <property type="protein sequence ID" value="BCA48925.1"/>
    <property type="molecule type" value="Genomic_DNA"/>
</dbReference>
<dbReference type="EMBL" id="CZAP01000009">
    <property type="protein sequence ID" value="CUP62751.1"/>
    <property type="molecule type" value="Genomic_DNA"/>
</dbReference>
<dbReference type="EMBL" id="WCRS01000015">
    <property type="protein sequence ID" value="KAB4471171.1"/>
    <property type="molecule type" value="Genomic_DNA"/>
</dbReference>
<dbReference type="Proteomes" id="UP000283616">
    <property type="component" value="Unassembled WGS sequence"/>
</dbReference>
<evidence type="ECO:0000313" key="14">
    <source>
        <dbReference type="Proteomes" id="UP000500882"/>
    </source>
</evidence>
<reference evidence="8 15" key="5">
    <citation type="submission" date="2021-06" db="EMBL/GenBank/DDBJ databases">
        <title>Interrogation of the integrated mobile genetic elements in gut-associated Bacteroides with a consensus prediction approach.</title>
        <authorList>
            <person name="Campbell D.E."/>
            <person name="Leigh J.R."/>
            <person name="Kim T."/>
            <person name="England W."/>
            <person name="Whitaker R.J."/>
            <person name="Degnan P.H."/>
        </authorList>
    </citation>
    <scope>NUCLEOTIDE SEQUENCE [LARGE SCALE GENOMIC DNA]</scope>
    <source>
        <strain evidence="9">VPI-BTDOT2</strain>
        <strain evidence="8 15">WAL8669</strain>
    </source>
</reference>
<dbReference type="Proteomes" id="UP000500882">
    <property type="component" value="Chromosome"/>
</dbReference>
<dbReference type="EMBL" id="JAHYQA010000003">
    <property type="protein sequence ID" value="MCE9237093.1"/>
    <property type="molecule type" value="Genomic_DNA"/>
</dbReference>
<dbReference type="EMBL" id="QROV01000006">
    <property type="protein sequence ID" value="RHL61758.1"/>
    <property type="molecule type" value="Genomic_DNA"/>
</dbReference>
<name>A0A139JRU0_BACT4</name>
<reference evidence="3 10" key="1">
    <citation type="submission" date="2015-09" db="EMBL/GenBank/DDBJ databases">
        <authorList>
            <consortium name="Pathogen Informatics"/>
        </authorList>
    </citation>
    <scope>NUCLEOTIDE SEQUENCE [LARGE SCALE GENOMIC DNA]</scope>
    <source>
        <strain evidence="3 10">2789STDY5834899</strain>
    </source>
</reference>
<dbReference type="RefSeq" id="WP_008760052.1">
    <property type="nucleotide sequence ID" value="NZ_AP022660.1"/>
</dbReference>
<evidence type="ECO:0000313" key="5">
    <source>
        <dbReference type="EMBL" id="KAB4471171.1"/>
    </source>
</evidence>
<sequence length="277" mass="31791">MTTKKLTGILSLFLCIICLVSCNDNDDNFSPITLEYEDPQIKFDNESRSYTLTPFSKETTPLFIKGGDGTYKVTNENEKVVQVNYHNGSLTLKAKEIGRASIKIEDSSNNMYILSVVVKYRTLTHKAFTAKVIVKGDELTSEEHTELMNKVGNSYPINKYVFTFMNAEDSKGTVDLYYSDNNMKTGNFEKEHIVLDEENAIPIKGEYKLSEYYRITIKEDNGKVIDTFYITKNFLPLLNTRMNAHPLIQYCFVRDLTAQYKQDYLALENAYLIQIAE</sequence>
<evidence type="ECO:0000313" key="12">
    <source>
        <dbReference type="Proteomes" id="UP000436825"/>
    </source>
</evidence>
<reference evidence="6" key="6">
    <citation type="submission" date="2021-07" db="EMBL/GenBank/DDBJ databases">
        <title>Comparative genomics of Bacteroides fragilis group isolates reveals species-dependent resistance mechanisms and validates clinical tools for resistance prediction.</title>
        <authorList>
            <person name="Wallace M.J."/>
            <person name="Jean S."/>
            <person name="Wallace M.A."/>
            <person name="Carey-Ann B.D."/>
            <person name="Dantas G."/>
        </authorList>
    </citation>
    <scope>NUCLEOTIDE SEQUENCE</scope>
    <source>
        <strain evidence="6">BJH_160</strain>
    </source>
</reference>
<reference evidence="2 14" key="4">
    <citation type="submission" date="2020-02" db="EMBL/GenBank/DDBJ databases">
        <title>Whole-genome sequencing and comparative analysis of the genomes of Bacteroides thetaiotaomicron and Escherichia coli isolated from a healthy resident in Vietnam.</title>
        <authorList>
            <person name="Mohsin M."/>
            <person name="Tanaka K."/>
            <person name="Kawahara R."/>
            <person name="Kondo S."/>
            <person name="Noguchi H."/>
            <person name="Motooka D."/>
            <person name="Nakamura S."/>
            <person name="Khong D.T."/>
            <person name="Nguyen T.N."/>
            <person name="Tran H.T."/>
            <person name="Yamamoto Y."/>
        </authorList>
    </citation>
    <scope>NUCLEOTIDE SEQUENCE [LARGE SCALE GENOMIC DNA]</scope>
    <source>
        <strain evidence="2 14">F9-2</strain>
    </source>
</reference>
<evidence type="ECO:0000313" key="6">
    <source>
        <dbReference type="EMBL" id="MCE9237093.1"/>
    </source>
</evidence>
<evidence type="ECO:0000313" key="9">
    <source>
        <dbReference type="EMBL" id="UYU73043.1"/>
    </source>
</evidence>
<dbReference type="Proteomes" id="UP001156216">
    <property type="component" value="Chromosome"/>
</dbReference>
<gene>
    <name evidence="2" type="ORF">BatF92_08670</name>
    <name evidence="7" type="ORF">DW011_07205</name>
    <name evidence="3" type="ORF">ERS852511_02703</name>
    <name evidence="5" type="ORF">GAN59_18495</name>
    <name evidence="4" type="ORF">GAN75_05210</name>
    <name evidence="6" type="ORF">K0H07_07970</name>
    <name evidence="9" type="ORF">KQP59_08055</name>
    <name evidence="8" type="ORF">KQP68_18570</name>
</gene>
<dbReference type="PATRIC" id="fig|818.29.peg.5183"/>
<dbReference type="Proteomes" id="UP000095576">
    <property type="component" value="Unassembled WGS sequence"/>
</dbReference>
<dbReference type="Proteomes" id="UP000436825">
    <property type="component" value="Unassembled WGS sequence"/>
</dbReference>
<accession>A0A139JRU0</accession>
<dbReference type="EMBL" id="WCRW01000003">
    <property type="protein sequence ID" value="KAB4457597.1"/>
    <property type="molecule type" value="Genomic_DNA"/>
</dbReference>
<keyword evidence="1" id="KW-0732">Signal</keyword>
<dbReference type="EMBL" id="CP083681">
    <property type="protein sequence ID" value="UYU73043.1"/>
    <property type="molecule type" value="Genomic_DNA"/>
</dbReference>
<keyword evidence="3" id="KW-0449">Lipoprotein</keyword>
<evidence type="ECO:0000313" key="4">
    <source>
        <dbReference type="EMBL" id="KAB4457597.1"/>
    </source>
</evidence>
<dbReference type="EMBL" id="CP083680">
    <property type="protein sequence ID" value="UYU65565.1"/>
    <property type="molecule type" value="Genomic_DNA"/>
</dbReference>
<reference evidence="7 11" key="2">
    <citation type="submission" date="2018-08" db="EMBL/GenBank/DDBJ databases">
        <title>A genome reference for cultivated species of the human gut microbiota.</title>
        <authorList>
            <person name="Zou Y."/>
            <person name="Xue W."/>
            <person name="Luo G."/>
        </authorList>
    </citation>
    <scope>NUCLEOTIDE SEQUENCE [LARGE SCALE GENOMIC DNA]</scope>
    <source>
        <strain evidence="7 11">AF37-12</strain>
    </source>
</reference>
<evidence type="ECO:0000313" key="7">
    <source>
        <dbReference type="EMBL" id="RHL61758.1"/>
    </source>
</evidence>
<evidence type="ECO:0000313" key="2">
    <source>
        <dbReference type="EMBL" id="BCA48925.1"/>
    </source>
</evidence>
<evidence type="ECO:0000313" key="13">
    <source>
        <dbReference type="Proteomes" id="UP000488521"/>
    </source>
</evidence>
<dbReference type="Proteomes" id="UP000488521">
    <property type="component" value="Unassembled WGS sequence"/>
</dbReference>